<evidence type="ECO:0008006" key="4">
    <source>
        <dbReference type="Google" id="ProtNLM"/>
    </source>
</evidence>
<accession>A0A9X9M6L9</accession>
<sequence>MMVYSGLINKSALLYDSLQTENVPFEGLLSEGNSIRIEFTSDQARAASAFNIRFEAFEKGHCYEPYIQNGNFTTSDPTYN</sequence>
<protein>
    <recommendedName>
        <fullName evidence="4">CUB domain-containing protein</fullName>
    </recommendedName>
</protein>
<evidence type="ECO:0000313" key="3">
    <source>
        <dbReference type="Proteomes" id="UP000269945"/>
    </source>
</evidence>
<proteinExistence type="predicted"/>
<dbReference type="EMBL" id="CYRY02043530">
    <property type="protein sequence ID" value="VCX37999.1"/>
    <property type="molecule type" value="Genomic_DNA"/>
</dbReference>
<keyword evidence="3" id="KW-1185">Reference proteome</keyword>
<comment type="caution">
    <text evidence="2">The sequence shown here is derived from an EMBL/GenBank/DDBJ whole genome shotgun (WGS) entry which is preliminary data.</text>
</comment>
<feature type="non-terminal residue" evidence="2">
    <location>
        <position position="80"/>
    </location>
</feature>
<dbReference type="AlphaFoldDB" id="A0A9X9M6L9"/>
<reference evidence="2 3" key="1">
    <citation type="submission" date="2018-10" db="EMBL/GenBank/DDBJ databases">
        <authorList>
            <person name="Ekblom R."/>
            <person name="Jareborg N."/>
        </authorList>
    </citation>
    <scope>NUCLEOTIDE SEQUENCE [LARGE SCALE GENOMIC DNA]</scope>
    <source>
        <tissue evidence="2">Muscle</tissue>
    </source>
</reference>
<evidence type="ECO:0000313" key="2">
    <source>
        <dbReference type="EMBL" id="VCX37999.1"/>
    </source>
</evidence>
<dbReference type="SUPFAM" id="SSF49854">
    <property type="entry name" value="Spermadhesin, CUB domain"/>
    <property type="match status" value="1"/>
</dbReference>
<name>A0A9X9M6L9_GULGU</name>
<evidence type="ECO:0000256" key="1">
    <source>
        <dbReference type="ARBA" id="ARBA00023157"/>
    </source>
</evidence>
<organism evidence="2 3">
    <name type="scientific">Gulo gulo</name>
    <name type="common">Wolverine</name>
    <name type="synonym">Gluton</name>
    <dbReference type="NCBI Taxonomy" id="48420"/>
    <lineage>
        <taxon>Eukaryota</taxon>
        <taxon>Metazoa</taxon>
        <taxon>Chordata</taxon>
        <taxon>Craniata</taxon>
        <taxon>Vertebrata</taxon>
        <taxon>Euteleostomi</taxon>
        <taxon>Mammalia</taxon>
        <taxon>Eutheria</taxon>
        <taxon>Laurasiatheria</taxon>
        <taxon>Carnivora</taxon>
        <taxon>Caniformia</taxon>
        <taxon>Musteloidea</taxon>
        <taxon>Mustelidae</taxon>
        <taxon>Guloninae</taxon>
        <taxon>Gulo</taxon>
    </lineage>
</organism>
<dbReference type="Proteomes" id="UP000269945">
    <property type="component" value="Unassembled WGS sequence"/>
</dbReference>
<gene>
    <name evidence="2" type="ORF">BN2614_LOCUS5</name>
</gene>
<dbReference type="InterPro" id="IPR035914">
    <property type="entry name" value="Sperma_CUB_dom_sf"/>
</dbReference>
<keyword evidence="1" id="KW-1015">Disulfide bond</keyword>